<dbReference type="EMBL" id="AGNK02000382">
    <property type="status" value="NOT_ANNOTATED_CDS"/>
    <property type="molecule type" value="Genomic_DNA"/>
</dbReference>
<evidence type="ECO:0000313" key="1">
    <source>
        <dbReference type="EnsemblPlants" id="KQL29992"/>
    </source>
</evidence>
<proteinExistence type="predicted"/>
<dbReference type="Gramene" id="KQL29992">
    <property type="protein sequence ID" value="KQL29992"/>
    <property type="gene ID" value="SETIT_020394mg"/>
</dbReference>
<sequence>MSLNSTVLATLASSLPALLSESIMGTRRIISRILSAAAAASEKYLIFNSADPATCIVS</sequence>
<dbReference type="Proteomes" id="UP000004995">
    <property type="component" value="Unassembled WGS sequence"/>
</dbReference>
<organism evidence="1 2">
    <name type="scientific">Setaria italica</name>
    <name type="common">Foxtail millet</name>
    <name type="synonym">Panicum italicum</name>
    <dbReference type="NCBI Taxonomy" id="4555"/>
    <lineage>
        <taxon>Eukaryota</taxon>
        <taxon>Viridiplantae</taxon>
        <taxon>Streptophyta</taxon>
        <taxon>Embryophyta</taxon>
        <taxon>Tracheophyta</taxon>
        <taxon>Spermatophyta</taxon>
        <taxon>Magnoliopsida</taxon>
        <taxon>Liliopsida</taxon>
        <taxon>Poales</taxon>
        <taxon>Poaceae</taxon>
        <taxon>PACMAD clade</taxon>
        <taxon>Panicoideae</taxon>
        <taxon>Panicodae</taxon>
        <taxon>Paniceae</taxon>
        <taxon>Cenchrinae</taxon>
        <taxon>Setaria</taxon>
    </lineage>
</organism>
<dbReference type="InParanoid" id="K3Z1H6"/>
<reference evidence="2" key="1">
    <citation type="journal article" date="2012" name="Nat. Biotechnol.">
        <title>Reference genome sequence of the model plant Setaria.</title>
        <authorList>
            <person name="Bennetzen J.L."/>
            <person name="Schmutz J."/>
            <person name="Wang H."/>
            <person name="Percifield R."/>
            <person name="Hawkins J."/>
            <person name="Pontaroli A.C."/>
            <person name="Estep M."/>
            <person name="Feng L."/>
            <person name="Vaughn J.N."/>
            <person name="Grimwood J."/>
            <person name="Jenkins J."/>
            <person name="Barry K."/>
            <person name="Lindquist E."/>
            <person name="Hellsten U."/>
            <person name="Deshpande S."/>
            <person name="Wang X."/>
            <person name="Wu X."/>
            <person name="Mitros T."/>
            <person name="Triplett J."/>
            <person name="Yang X."/>
            <person name="Ye C.Y."/>
            <person name="Mauro-Herrera M."/>
            <person name="Wang L."/>
            <person name="Li P."/>
            <person name="Sharma M."/>
            <person name="Sharma R."/>
            <person name="Ronald P.C."/>
            <person name="Panaud O."/>
            <person name="Kellogg E.A."/>
            <person name="Brutnell T.P."/>
            <person name="Doust A.N."/>
            <person name="Tuskan G.A."/>
            <person name="Rokhsar D."/>
            <person name="Devos K.M."/>
        </authorList>
    </citation>
    <scope>NUCLEOTIDE SEQUENCE [LARGE SCALE GENOMIC DNA]</scope>
    <source>
        <strain evidence="2">cv. Yugu1</strain>
    </source>
</reference>
<keyword evidence="2" id="KW-1185">Reference proteome</keyword>
<dbReference type="EnsemblPlants" id="KQL29992">
    <property type="protein sequence ID" value="KQL29992"/>
    <property type="gene ID" value="SETIT_020394mg"/>
</dbReference>
<dbReference type="AlphaFoldDB" id="K3Z1H6"/>
<protein>
    <submittedName>
        <fullName evidence="1">Uncharacterized protein</fullName>
    </submittedName>
</protein>
<name>K3Z1H6_SETIT</name>
<evidence type="ECO:0000313" key="2">
    <source>
        <dbReference type="Proteomes" id="UP000004995"/>
    </source>
</evidence>
<dbReference type="HOGENOM" id="CLU_2982645_0_0_1"/>
<accession>K3Z1H6</accession>
<reference evidence="1" key="2">
    <citation type="submission" date="2018-08" db="UniProtKB">
        <authorList>
            <consortium name="EnsemblPlants"/>
        </authorList>
    </citation>
    <scope>IDENTIFICATION</scope>
    <source>
        <strain evidence="1">Yugu1</strain>
    </source>
</reference>